<dbReference type="GO" id="GO:0008270">
    <property type="term" value="F:zinc ion binding"/>
    <property type="evidence" value="ECO:0007669"/>
    <property type="project" value="UniProtKB-KW"/>
</dbReference>
<evidence type="ECO:0000256" key="1">
    <source>
        <dbReference type="ARBA" id="ARBA00000900"/>
    </source>
</evidence>
<evidence type="ECO:0000256" key="5">
    <source>
        <dbReference type="ARBA" id="ARBA00022771"/>
    </source>
</evidence>
<evidence type="ECO:0000256" key="2">
    <source>
        <dbReference type="ARBA" id="ARBA00012483"/>
    </source>
</evidence>
<protein>
    <recommendedName>
        <fullName evidence="2">RING-type E3 ubiquitin transferase</fullName>
        <ecNumber evidence="2">2.3.2.27</ecNumber>
    </recommendedName>
</protein>
<dbReference type="GO" id="GO:0016567">
    <property type="term" value="P:protein ubiquitination"/>
    <property type="evidence" value="ECO:0007669"/>
    <property type="project" value="TreeGrafter"/>
</dbReference>
<feature type="compositionally biased region" description="Acidic residues" evidence="9">
    <location>
        <begin position="411"/>
        <end position="424"/>
    </location>
</feature>
<dbReference type="PANTHER" id="PTHR15710:SF242">
    <property type="entry name" value="OS06G0633500 PROTEIN"/>
    <property type="match status" value="1"/>
</dbReference>
<comment type="catalytic activity">
    <reaction evidence="1">
        <text>S-ubiquitinyl-[E2 ubiquitin-conjugating enzyme]-L-cysteine + [acceptor protein]-L-lysine = [E2 ubiquitin-conjugating enzyme]-L-cysteine + N(6)-ubiquitinyl-[acceptor protein]-L-lysine.</text>
        <dbReference type="EC" id="2.3.2.27"/>
    </reaction>
</comment>
<dbReference type="Gene3D" id="3.30.40.10">
    <property type="entry name" value="Zinc/RING finger domain, C3HC4 (zinc finger)"/>
    <property type="match status" value="1"/>
</dbReference>
<evidence type="ECO:0000313" key="12">
    <source>
        <dbReference type="EMBL" id="VVW36545.1"/>
    </source>
</evidence>
<dbReference type="InterPro" id="IPR013083">
    <property type="entry name" value="Znf_RING/FYVE/PHD"/>
</dbReference>
<feature type="region of interest" description="Disordered" evidence="9">
    <location>
        <begin position="401"/>
        <end position="424"/>
    </location>
</feature>
<name>A0A5K1DC99_9MAGN</name>
<keyword evidence="6" id="KW-0833">Ubl conjugation pathway</keyword>
<proteinExistence type="predicted"/>
<keyword evidence="10" id="KW-0472">Membrane</keyword>
<feature type="transmembrane region" description="Helical" evidence="10">
    <location>
        <begin position="483"/>
        <end position="504"/>
    </location>
</feature>
<keyword evidence="4" id="KW-0479">Metal-binding</keyword>
<evidence type="ECO:0000256" key="8">
    <source>
        <dbReference type="PROSITE-ProRule" id="PRU00175"/>
    </source>
</evidence>
<evidence type="ECO:0000256" key="4">
    <source>
        <dbReference type="ARBA" id="ARBA00022723"/>
    </source>
</evidence>
<dbReference type="GO" id="GO:0005737">
    <property type="term" value="C:cytoplasm"/>
    <property type="evidence" value="ECO:0007669"/>
    <property type="project" value="TreeGrafter"/>
</dbReference>
<keyword evidence="7" id="KW-0862">Zinc</keyword>
<evidence type="ECO:0000256" key="3">
    <source>
        <dbReference type="ARBA" id="ARBA00022679"/>
    </source>
</evidence>
<evidence type="ECO:0000256" key="10">
    <source>
        <dbReference type="SAM" id="Phobius"/>
    </source>
</evidence>
<evidence type="ECO:0000256" key="6">
    <source>
        <dbReference type="ARBA" id="ARBA00022786"/>
    </source>
</evidence>
<dbReference type="SMART" id="SM00184">
    <property type="entry name" value="RING"/>
    <property type="match status" value="1"/>
</dbReference>
<evidence type="ECO:0000256" key="7">
    <source>
        <dbReference type="ARBA" id="ARBA00022833"/>
    </source>
</evidence>
<keyword evidence="10" id="KW-1133">Transmembrane helix</keyword>
<dbReference type="PANTHER" id="PTHR15710">
    <property type="entry name" value="E3 UBIQUITIN-PROTEIN LIGASE PRAJA"/>
    <property type="match status" value="1"/>
</dbReference>
<sequence>MEAFCALCRRAFTEDNEMMEGHKPMSLCHDCRAVFVEDFDPDVHWTRHHRRRSRHQSSGSVRDLLSQQFSQLINRVRQNLHGLSAFGVEDGYGQDTDTVSTVLADAAPHTDVDSIFGGSDTNASISGYGAFPGDIDAVSFNGYGLNSDAFFDEQSLVDREVFLHGDDHSHIDSDTDIDPMHAGLDNWNSNCEEDEDDEEGDWIAADAELEAVWGTNGWVHLDTRTSEGNEHAHLHQGGPPLENHHRNLWRRDDSTHNLAHYRHAYISDTFLDFENTNALTFVGNSDDYLDERGFEELFDHLAETENLTRGAPPAAQSVINSLPRVIIGEAHEEHGIVICAVCKDPLVNGTEANQLPCMHLYHPSCVLPWLSTRNTCPVCRYELLTDDKDYEEGKRITRIGMPVHELQQMDSSEDSSSDSSDDLDVDERNSLLWQPHVDGLIIADDDEQIGSEVIGPGVERTNVTDNIFMSDGFVTDRPSRRGWLILAAAPIVSILGMVLVLWFGDPFSEGRLNRIIRLNGCISEQDLQQLN</sequence>
<dbReference type="Pfam" id="PF13639">
    <property type="entry name" value="zf-RING_2"/>
    <property type="match status" value="1"/>
</dbReference>
<dbReference type="InterPro" id="IPR001841">
    <property type="entry name" value="Znf_RING"/>
</dbReference>
<evidence type="ECO:0000259" key="11">
    <source>
        <dbReference type="PROSITE" id="PS50089"/>
    </source>
</evidence>
<accession>A0A5K1DC99</accession>
<feature type="domain" description="RING-type" evidence="11">
    <location>
        <begin position="339"/>
        <end position="380"/>
    </location>
</feature>
<dbReference type="FunFam" id="3.30.40.10:FF:000127">
    <property type="entry name" value="E3 ubiquitin-protein ligase RNF181"/>
    <property type="match status" value="1"/>
</dbReference>
<keyword evidence="5 8" id="KW-0863">Zinc-finger</keyword>
<dbReference type="Gramene" id="NC5G0251250.1">
    <property type="protein sequence ID" value="NC5G0251250.1:cds"/>
    <property type="gene ID" value="NC5G0251250"/>
</dbReference>
<organism evidence="12">
    <name type="scientific">Nymphaea colorata</name>
    <name type="common">pocket water lily</name>
    <dbReference type="NCBI Taxonomy" id="210225"/>
    <lineage>
        <taxon>Eukaryota</taxon>
        <taxon>Viridiplantae</taxon>
        <taxon>Streptophyta</taxon>
        <taxon>Embryophyta</taxon>
        <taxon>Tracheophyta</taxon>
        <taxon>Spermatophyta</taxon>
        <taxon>Magnoliopsida</taxon>
        <taxon>Nymphaeales</taxon>
        <taxon>Nymphaeaceae</taxon>
        <taxon>Nymphaea</taxon>
    </lineage>
</organism>
<dbReference type="EC" id="2.3.2.27" evidence="2"/>
<evidence type="ECO:0000256" key="9">
    <source>
        <dbReference type="SAM" id="MobiDB-lite"/>
    </source>
</evidence>
<dbReference type="EMBL" id="LR721783">
    <property type="protein sequence ID" value="VVW36545.1"/>
    <property type="molecule type" value="Genomic_DNA"/>
</dbReference>
<dbReference type="GO" id="GO:0061630">
    <property type="term" value="F:ubiquitin protein ligase activity"/>
    <property type="evidence" value="ECO:0007669"/>
    <property type="project" value="UniProtKB-EC"/>
</dbReference>
<dbReference type="PROSITE" id="PS50089">
    <property type="entry name" value="ZF_RING_2"/>
    <property type="match status" value="1"/>
</dbReference>
<dbReference type="AlphaFoldDB" id="A0A5K1DC99"/>
<gene>
    <name evidence="12" type="ORF">NYM_LOCUS20230</name>
</gene>
<keyword evidence="3" id="KW-0808">Transferase</keyword>
<dbReference type="SUPFAM" id="SSF57850">
    <property type="entry name" value="RING/U-box"/>
    <property type="match status" value="1"/>
</dbReference>
<reference evidence="12" key="1">
    <citation type="submission" date="2019-09" db="EMBL/GenBank/DDBJ databases">
        <authorList>
            <person name="Zhang L."/>
        </authorList>
    </citation>
    <scope>NUCLEOTIDE SEQUENCE</scope>
</reference>
<keyword evidence="10" id="KW-0812">Transmembrane</keyword>